<feature type="compositionally biased region" description="Polar residues" evidence="1">
    <location>
        <begin position="51"/>
        <end position="60"/>
    </location>
</feature>
<accession>A0A5B0MCX4</accession>
<proteinExistence type="predicted"/>
<name>A0A5B0MCX4_PUCGR</name>
<comment type="caution">
    <text evidence="3">The sequence shown here is derived from an EMBL/GenBank/DDBJ whole genome shotgun (WGS) entry which is preliminary data.</text>
</comment>
<evidence type="ECO:0000313" key="3">
    <source>
        <dbReference type="EMBL" id="KAA1074987.1"/>
    </source>
</evidence>
<sequence length="171" mass="18592">MPFSPRYRQIILLALCYMRAAQSGFIPVADTAADIHGLGGGANLASRMAMDSTTPTSNGLASLGGIHPNRNEQGLCENAATPKQHLAKADPDRNGTPKEDSARGEIPNGKVSKDDVSEQNGANQNGLGKEKKKEEKKKEKEKKEKENKEAEPTETLRVDPVLSFFEQFKTI</sequence>
<feature type="compositionally biased region" description="Basic and acidic residues" evidence="1">
    <location>
        <begin position="128"/>
        <end position="157"/>
    </location>
</feature>
<dbReference type="AlphaFoldDB" id="A0A5B0MCX4"/>
<organism evidence="3 4">
    <name type="scientific">Puccinia graminis f. sp. tritici</name>
    <dbReference type="NCBI Taxonomy" id="56615"/>
    <lineage>
        <taxon>Eukaryota</taxon>
        <taxon>Fungi</taxon>
        <taxon>Dikarya</taxon>
        <taxon>Basidiomycota</taxon>
        <taxon>Pucciniomycotina</taxon>
        <taxon>Pucciniomycetes</taxon>
        <taxon>Pucciniales</taxon>
        <taxon>Pucciniaceae</taxon>
        <taxon>Puccinia</taxon>
    </lineage>
</organism>
<dbReference type="EMBL" id="VSWC01000157">
    <property type="protein sequence ID" value="KAA1074987.1"/>
    <property type="molecule type" value="Genomic_DNA"/>
</dbReference>
<evidence type="ECO:0000256" key="2">
    <source>
        <dbReference type="SAM" id="SignalP"/>
    </source>
</evidence>
<reference evidence="3 4" key="1">
    <citation type="submission" date="2019-05" db="EMBL/GenBank/DDBJ databases">
        <title>Emergence of the Ug99 lineage of the wheat stem rust pathogen through somatic hybridization.</title>
        <authorList>
            <person name="Li F."/>
            <person name="Upadhyaya N.M."/>
            <person name="Sperschneider J."/>
            <person name="Matny O."/>
            <person name="Nguyen-Phuc H."/>
            <person name="Mago R."/>
            <person name="Raley C."/>
            <person name="Miller M.E."/>
            <person name="Silverstein K.A.T."/>
            <person name="Henningsen E."/>
            <person name="Hirsch C.D."/>
            <person name="Visser B."/>
            <person name="Pretorius Z.A."/>
            <person name="Steffenson B.J."/>
            <person name="Schwessinger B."/>
            <person name="Dodds P.N."/>
            <person name="Figueroa M."/>
        </authorList>
    </citation>
    <scope>NUCLEOTIDE SEQUENCE [LARGE SCALE GENOMIC DNA]</scope>
    <source>
        <strain evidence="3">21-0</strain>
    </source>
</reference>
<evidence type="ECO:0000256" key="1">
    <source>
        <dbReference type="SAM" id="MobiDB-lite"/>
    </source>
</evidence>
<feature type="compositionally biased region" description="Basic and acidic residues" evidence="1">
    <location>
        <begin position="87"/>
        <end position="103"/>
    </location>
</feature>
<keyword evidence="4" id="KW-1185">Reference proteome</keyword>
<protein>
    <submittedName>
        <fullName evidence="3">Uncharacterized protein</fullName>
    </submittedName>
</protein>
<evidence type="ECO:0000313" key="4">
    <source>
        <dbReference type="Proteomes" id="UP000324748"/>
    </source>
</evidence>
<feature type="chain" id="PRO_5023139445" evidence="2">
    <location>
        <begin position="24"/>
        <end position="171"/>
    </location>
</feature>
<gene>
    <name evidence="3" type="ORF">PGT21_026422</name>
</gene>
<feature type="region of interest" description="Disordered" evidence="1">
    <location>
        <begin position="49"/>
        <end position="162"/>
    </location>
</feature>
<dbReference type="Proteomes" id="UP000324748">
    <property type="component" value="Unassembled WGS sequence"/>
</dbReference>
<keyword evidence="2" id="KW-0732">Signal</keyword>
<feature type="signal peptide" evidence="2">
    <location>
        <begin position="1"/>
        <end position="23"/>
    </location>
</feature>